<accession>A0ABD7MNM0</accession>
<reference evidence="2 3" key="1">
    <citation type="submission" date="2017-01" db="EMBL/GenBank/DDBJ databases">
        <authorList>
            <consortium name="Pathogen Informatics"/>
        </authorList>
    </citation>
    <scope>NUCLEOTIDE SEQUENCE [LARGE SCALE GENOMIC DNA]</scope>
    <source>
        <strain evidence="2 3">3626STDY6095480</strain>
    </source>
</reference>
<name>A0ABD7MNM0_SHISO</name>
<comment type="caution">
    <text evidence="2">The sequence shown here is derived from an EMBL/GenBank/DDBJ whole genome shotgun (WGS) entry which is preliminary data.</text>
</comment>
<evidence type="ECO:0000313" key="3">
    <source>
        <dbReference type="Proteomes" id="UP000187717"/>
    </source>
</evidence>
<dbReference type="Proteomes" id="UP000187717">
    <property type="component" value="Unassembled WGS sequence"/>
</dbReference>
<dbReference type="AlphaFoldDB" id="A0ABD7MNM0"/>
<dbReference type="EMBL" id="FTXV01000275">
    <property type="protein sequence ID" value="SJE71888.1"/>
    <property type="molecule type" value="Genomic_DNA"/>
</dbReference>
<feature type="region of interest" description="Disordered" evidence="1">
    <location>
        <begin position="114"/>
        <end position="136"/>
    </location>
</feature>
<gene>
    <name evidence="2" type="ORF">SAMEA3356023_04753</name>
</gene>
<protein>
    <submittedName>
        <fullName evidence="2">Uncharacterized protein</fullName>
    </submittedName>
</protein>
<feature type="compositionally biased region" description="Basic residues" evidence="1">
    <location>
        <begin position="114"/>
        <end position="128"/>
    </location>
</feature>
<sequence>MGGAVAEVEQVQLIRQQQHDRDCSDHHRQELPDILPAGVGHSASQPVKDAVSMIFGQQQGDAGKAHTKGRQRDTREDQFVSVMGMTKSASCGHDQQPAHAAPACRDERQRIACNRRRTQRAGKRHSQRRAAVNAEQ</sequence>
<proteinExistence type="predicted"/>
<evidence type="ECO:0000313" key="2">
    <source>
        <dbReference type="EMBL" id="SJE71888.1"/>
    </source>
</evidence>
<feature type="region of interest" description="Disordered" evidence="1">
    <location>
        <begin position="86"/>
        <end position="105"/>
    </location>
</feature>
<organism evidence="2 3">
    <name type="scientific">Shigella sonnei</name>
    <dbReference type="NCBI Taxonomy" id="624"/>
    <lineage>
        <taxon>Bacteria</taxon>
        <taxon>Pseudomonadati</taxon>
        <taxon>Pseudomonadota</taxon>
        <taxon>Gammaproteobacteria</taxon>
        <taxon>Enterobacterales</taxon>
        <taxon>Enterobacteriaceae</taxon>
        <taxon>Shigella</taxon>
    </lineage>
</organism>
<evidence type="ECO:0000256" key="1">
    <source>
        <dbReference type="SAM" id="MobiDB-lite"/>
    </source>
</evidence>